<keyword evidence="4" id="KW-0067">ATP-binding</keyword>
<evidence type="ECO:0000313" key="5">
    <source>
        <dbReference type="EMBL" id="KPH56647.1"/>
    </source>
</evidence>
<dbReference type="EMBL" id="LHPH01000047">
    <property type="protein sequence ID" value="KPH56647.1"/>
    <property type="molecule type" value="Genomic_DNA"/>
</dbReference>
<gene>
    <name evidence="5" type="ORF">ADS77_20970</name>
    <name evidence="4" type="ORF">ADS77_21145</name>
    <name evidence="3" type="ORF">ADS77_21205</name>
    <name evidence="2" type="ORF">ADS77_21255</name>
</gene>
<evidence type="ECO:0000313" key="2">
    <source>
        <dbReference type="EMBL" id="KPH56607.1"/>
    </source>
</evidence>
<dbReference type="EMBL" id="LHPH01000065">
    <property type="protein sequence ID" value="KPH56618.1"/>
    <property type="molecule type" value="Genomic_DNA"/>
</dbReference>
<proteinExistence type="predicted"/>
<name>A0A0N0LU24_9GAMM</name>
<dbReference type="EMBL" id="LHPH01000078">
    <property type="protein sequence ID" value="KPH56607.1"/>
    <property type="molecule type" value="Genomic_DNA"/>
</dbReference>
<keyword evidence="6" id="KW-1185">Reference proteome</keyword>
<accession>A0A0N0LU24</accession>
<evidence type="ECO:0000313" key="4">
    <source>
        <dbReference type="EMBL" id="KPH56618.1"/>
    </source>
</evidence>
<dbReference type="Proteomes" id="UP000037848">
    <property type="component" value="Unassembled WGS sequence"/>
</dbReference>
<dbReference type="PATRIC" id="fig|187330.3.peg.3346"/>
<sequence length="43" mass="4788">MIGESTHADAILDRLIHGSIKLNLKGESIRKQLNKLTDDDQLS</sequence>
<reference evidence="4 6" key="1">
    <citation type="submission" date="2015-08" db="EMBL/GenBank/DDBJ databases">
        <title>Draft Genome Sequence of Pseudoalteromonas porphyrae UCD-SED14.</title>
        <authorList>
            <person name="Coil D.A."/>
            <person name="Jospin G."/>
            <person name="Lee R.D."/>
            <person name="Eisen J.A."/>
        </authorList>
    </citation>
    <scope>NUCLEOTIDE SEQUENCE [LARGE SCALE GENOMIC DNA]</scope>
    <source>
        <strain evidence="4 6">UCD-SED14</strain>
    </source>
</reference>
<dbReference type="Pfam" id="PF01695">
    <property type="entry name" value="IstB_IS21"/>
    <property type="match status" value="1"/>
</dbReference>
<dbReference type="InterPro" id="IPR002611">
    <property type="entry name" value="IstB_ATP-bd"/>
</dbReference>
<dbReference type="EMBL" id="LHPH01000073">
    <property type="protein sequence ID" value="KPH56610.1"/>
    <property type="molecule type" value="Genomic_DNA"/>
</dbReference>
<protein>
    <submittedName>
        <fullName evidence="4">ATP-binding protein</fullName>
    </submittedName>
</protein>
<evidence type="ECO:0000259" key="1">
    <source>
        <dbReference type="Pfam" id="PF01695"/>
    </source>
</evidence>
<feature type="domain" description="IstB-like ATP-binding" evidence="1">
    <location>
        <begin position="2"/>
        <end position="34"/>
    </location>
</feature>
<organism evidence="4 6">
    <name type="scientific">Pseudoalteromonas porphyrae</name>
    <dbReference type="NCBI Taxonomy" id="187330"/>
    <lineage>
        <taxon>Bacteria</taxon>
        <taxon>Pseudomonadati</taxon>
        <taxon>Pseudomonadota</taxon>
        <taxon>Gammaproteobacteria</taxon>
        <taxon>Alteromonadales</taxon>
        <taxon>Pseudoalteromonadaceae</taxon>
        <taxon>Pseudoalteromonas</taxon>
    </lineage>
</organism>
<dbReference type="GO" id="GO:0005524">
    <property type="term" value="F:ATP binding"/>
    <property type="evidence" value="ECO:0007669"/>
    <property type="project" value="UniProtKB-KW"/>
</dbReference>
<comment type="caution">
    <text evidence="4">The sequence shown here is derived from an EMBL/GenBank/DDBJ whole genome shotgun (WGS) entry which is preliminary data.</text>
</comment>
<evidence type="ECO:0000313" key="6">
    <source>
        <dbReference type="Proteomes" id="UP000037848"/>
    </source>
</evidence>
<dbReference type="AlphaFoldDB" id="A0A0N0LU24"/>
<keyword evidence="4" id="KW-0547">Nucleotide-binding</keyword>
<evidence type="ECO:0000313" key="3">
    <source>
        <dbReference type="EMBL" id="KPH56610.1"/>
    </source>
</evidence>